<evidence type="ECO:0000313" key="2">
    <source>
        <dbReference type="EMBL" id="SJM96501.1"/>
    </source>
</evidence>
<keyword evidence="3" id="KW-1185">Reference proteome</keyword>
<proteinExistence type="predicted"/>
<dbReference type="SUPFAM" id="SSF54001">
    <property type="entry name" value="Cysteine proteinases"/>
    <property type="match status" value="1"/>
</dbReference>
<gene>
    <name evidence="2" type="ORF">CRENPOLYSF1_900008</name>
</gene>
<evidence type="ECO:0000313" key="3">
    <source>
        <dbReference type="Proteomes" id="UP000195667"/>
    </source>
</evidence>
<dbReference type="InterPro" id="IPR038765">
    <property type="entry name" value="Papain-like_cys_pep_sf"/>
</dbReference>
<reference evidence="3" key="1">
    <citation type="submission" date="2017-02" db="EMBL/GenBank/DDBJ databases">
        <authorList>
            <person name="Daims H."/>
        </authorList>
    </citation>
    <scope>NUCLEOTIDE SEQUENCE [LARGE SCALE GENOMIC DNA]</scope>
</reference>
<dbReference type="InterPro" id="IPR002931">
    <property type="entry name" value="Transglutaminase-like"/>
</dbReference>
<dbReference type="InterPro" id="IPR013589">
    <property type="entry name" value="Bac_transglu_N"/>
</dbReference>
<dbReference type="SMART" id="SM00460">
    <property type="entry name" value="TGc"/>
    <property type="match status" value="1"/>
</dbReference>
<dbReference type="AlphaFoldDB" id="A0A1R4HKE0"/>
<dbReference type="Pfam" id="PF01841">
    <property type="entry name" value="Transglut_core"/>
    <property type="match status" value="1"/>
</dbReference>
<dbReference type="RefSeq" id="WP_087145322.1">
    <property type="nucleotide sequence ID" value="NZ_FUKI01000171.1"/>
</dbReference>
<organism evidence="2 3">
    <name type="scientific">Crenothrix polyspora</name>
    <dbReference type="NCBI Taxonomy" id="360316"/>
    <lineage>
        <taxon>Bacteria</taxon>
        <taxon>Pseudomonadati</taxon>
        <taxon>Pseudomonadota</taxon>
        <taxon>Gammaproteobacteria</taxon>
        <taxon>Methylococcales</taxon>
        <taxon>Crenotrichaceae</taxon>
        <taxon>Crenothrix</taxon>
    </lineage>
</organism>
<dbReference type="PANTHER" id="PTHR33490">
    <property type="entry name" value="BLR5614 PROTEIN-RELATED"/>
    <property type="match status" value="1"/>
</dbReference>
<dbReference type="OrthoDB" id="5438043at2"/>
<dbReference type="Proteomes" id="UP000195667">
    <property type="component" value="Unassembled WGS sequence"/>
</dbReference>
<protein>
    <recommendedName>
        <fullName evidence="1">Transglutaminase-like domain-containing protein</fullName>
    </recommendedName>
</protein>
<name>A0A1R4HKE0_9GAMM</name>
<accession>A0A1R4HKE0</accession>
<dbReference type="Pfam" id="PF08379">
    <property type="entry name" value="Bact_transglu_N"/>
    <property type="match status" value="1"/>
</dbReference>
<dbReference type="EMBL" id="FUKI01000171">
    <property type="protein sequence ID" value="SJM96501.1"/>
    <property type="molecule type" value="Genomic_DNA"/>
</dbReference>
<sequence length="322" mass="36873">MRYRITHTTHYHYSQPVGLCQNEARLHPRDFWRQECQSSHFDINPRPSDFIERVDFFGNHVTYFAVQQAHTELTVTCMSEVIVFPKQTHLGINLCSWESVQALLRHIPLQAQMQSQQGQIQQQSINPDKTLELLDAQQYVLDSPMVVTSAELRHYAQSSFLPNRPLVDVVQDLMQRIFTDFTYDPSFTTIATPLSAVLSHKRGVCQDFAHLAIACLRSYGIAARYISGYIETITEPGQQRLVGADASHAWFAVYIPDMGWLEFDPTNNTLPHEQHITLAWGRDYSDVTPLKGIAFGGGQHTLSVSVDVLRLPFVYERRLRPR</sequence>
<feature type="domain" description="Transglutaminase-like" evidence="1">
    <location>
        <begin position="197"/>
        <end position="267"/>
    </location>
</feature>
<dbReference type="Gene3D" id="3.10.620.30">
    <property type="match status" value="1"/>
</dbReference>
<evidence type="ECO:0000259" key="1">
    <source>
        <dbReference type="SMART" id="SM00460"/>
    </source>
</evidence>
<dbReference type="PANTHER" id="PTHR33490:SF7">
    <property type="entry name" value="BLR2979 PROTEIN"/>
    <property type="match status" value="1"/>
</dbReference>